<evidence type="ECO:0000256" key="3">
    <source>
        <dbReference type="ARBA" id="ARBA00009606"/>
    </source>
</evidence>
<dbReference type="AlphaFoldDB" id="A0A4V1J4A6"/>
<dbReference type="GO" id="GO:0000779">
    <property type="term" value="C:condensed chromosome, centromeric region"/>
    <property type="evidence" value="ECO:0007669"/>
    <property type="project" value="TreeGrafter"/>
</dbReference>
<dbReference type="STRING" id="215637.A0A4V1J4A6"/>
<keyword evidence="9 10" id="KW-0131">Cell cycle</keyword>
<dbReference type="Gene3D" id="1.25.10.10">
    <property type="entry name" value="Leucine-rich Repeat Variant"/>
    <property type="match status" value="2"/>
</dbReference>
<feature type="compositionally biased region" description="Acidic residues" evidence="11">
    <location>
        <begin position="1207"/>
        <end position="1242"/>
    </location>
</feature>
<organism evidence="14 15">
    <name type="scientific">Dimargaris cristalligena</name>
    <dbReference type="NCBI Taxonomy" id="215637"/>
    <lineage>
        <taxon>Eukaryota</taxon>
        <taxon>Fungi</taxon>
        <taxon>Fungi incertae sedis</taxon>
        <taxon>Zoopagomycota</taxon>
        <taxon>Kickxellomycotina</taxon>
        <taxon>Dimargaritomycetes</taxon>
        <taxon>Dimargaritales</taxon>
        <taxon>Dimargaritaceae</taxon>
        <taxon>Dimargaris</taxon>
    </lineage>
</organism>
<evidence type="ECO:0000256" key="10">
    <source>
        <dbReference type="PIRNR" id="PIRNR017127"/>
    </source>
</evidence>
<name>A0A4V1J4A6_9FUNG</name>
<feature type="region of interest" description="Disordered" evidence="11">
    <location>
        <begin position="821"/>
        <end position="861"/>
    </location>
</feature>
<comment type="subcellular location">
    <subcellularLocation>
        <location evidence="2">Chromosome</location>
    </subcellularLocation>
    <subcellularLocation>
        <location evidence="1">Nucleus</location>
    </subcellularLocation>
</comment>
<keyword evidence="8" id="KW-0539">Nucleus</keyword>
<dbReference type="GO" id="GO:0042393">
    <property type="term" value="F:histone binding"/>
    <property type="evidence" value="ECO:0007669"/>
    <property type="project" value="TreeGrafter"/>
</dbReference>
<evidence type="ECO:0000256" key="8">
    <source>
        <dbReference type="ARBA" id="ARBA00023242"/>
    </source>
</evidence>
<dbReference type="SUPFAM" id="SSF48371">
    <property type="entry name" value="ARM repeat"/>
    <property type="match status" value="1"/>
</dbReference>
<dbReference type="PANTHER" id="PTHR14222">
    <property type="entry name" value="CONDENSIN"/>
    <property type="match status" value="1"/>
</dbReference>
<reference evidence="15" key="1">
    <citation type="journal article" date="2018" name="Nat. Microbiol.">
        <title>Leveraging single-cell genomics to expand the fungal tree of life.</title>
        <authorList>
            <person name="Ahrendt S.R."/>
            <person name="Quandt C.A."/>
            <person name="Ciobanu D."/>
            <person name="Clum A."/>
            <person name="Salamov A."/>
            <person name="Andreopoulos B."/>
            <person name="Cheng J.F."/>
            <person name="Woyke T."/>
            <person name="Pelin A."/>
            <person name="Henrissat B."/>
            <person name="Reynolds N.K."/>
            <person name="Benny G.L."/>
            <person name="Smith M.E."/>
            <person name="James T.Y."/>
            <person name="Grigoriev I.V."/>
        </authorList>
    </citation>
    <scope>NUCLEOTIDE SEQUENCE [LARGE SCALE GENOMIC DNA]</scope>
    <source>
        <strain evidence="15">RSA 468</strain>
    </source>
</reference>
<accession>A0A4V1J4A6</accession>
<dbReference type="InterPro" id="IPR007673">
    <property type="entry name" value="Condensin_cplx_su1"/>
</dbReference>
<evidence type="ECO:0000259" key="12">
    <source>
        <dbReference type="Pfam" id="PF12717"/>
    </source>
</evidence>
<evidence type="ECO:0000256" key="1">
    <source>
        <dbReference type="ARBA" id="ARBA00004123"/>
    </source>
</evidence>
<dbReference type="GO" id="GO:0010032">
    <property type="term" value="P:meiotic chromosome condensation"/>
    <property type="evidence" value="ECO:0007669"/>
    <property type="project" value="TreeGrafter"/>
</dbReference>
<dbReference type="GO" id="GO:0005634">
    <property type="term" value="C:nucleus"/>
    <property type="evidence" value="ECO:0007669"/>
    <property type="project" value="UniProtKB-SubCell"/>
</dbReference>
<evidence type="ECO:0000256" key="2">
    <source>
        <dbReference type="ARBA" id="ARBA00004286"/>
    </source>
</evidence>
<dbReference type="InterPro" id="IPR024324">
    <property type="entry name" value="Condensin_cplx_su1_N"/>
</dbReference>
<evidence type="ECO:0000313" key="14">
    <source>
        <dbReference type="EMBL" id="RKP34889.1"/>
    </source>
</evidence>
<dbReference type="EMBL" id="ML003034">
    <property type="protein sequence ID" value="RKP34889.1"/>
    <property type="molecule type" value="Genomic_DNA"/>
</dbReference>
<evidence type="ECO:0000256" key="5">
    <source>
        <dbReference type="ARBA" id="ARBA00022618"/>
    </source>
</evidence>
<dbReference type="Pfam" id="PF12717">
    <property type="entry name" value="Cnd1"/>
    <property type="match status" value="1"/>
</dbReference>
<feature type="compositionally biased region" description="Acidic residues" evidence="11">
    <location>
        <begin position="845"/>
        <end position="861"/>
    </location>
</feature>
<dbReference type="PANTHER" id="PTHR14222:SF2">
    <property type="entry name" value="CONDENSIN COMPLEX SUBUNIT 1"/>
    <property type="match status" value="1"/>
</dbReference>
<keyword evidence="7 10" id="KW-0226">DNA condensation</keyword>
<keyword evidence="5 10" id="KW-0132">Cell division</keyword>
<dbReference type="Proteomes" id="UP000268162">
    <property type="component" value="Unassembled WGS sequence"/>
</dbReference>
<gene>
    <name evidence="14" type="ORF">BJ085DRAFT_17072</name>
</gene>
<evidence type="ECO:0000259" key="13">
    <source>
        <dbReference type="Pfam" id="PF12922"/>
    </source>
</evidence>
<feature type="region of interest" description="Disordered" evidence="11">
    <location>
        <begin position="731"/>
        <end position="778"/>
    </location>
</feature>
<feature type="domain" description="Condensin complex subunit 1 C-terminal" evidence="12">
    <location>
        <begin position="940"/>
        <end position="1097"/>
    </location>
</feature>
<feature type="region of interest" description="Disordered" evidence="11">
    <location>
        <begin position="376"/>
        <end position="413"/>
    </location>
</feature>
<feature type="region of interest" description="Disordered" evidence="11">
    <location>
        <begin position="1170"/>
        <end position="1242"/>
    </location>
</feature>
<dbReference type="InterPro" id="IPR026971">
    <property type="entry name" value="CND1/NCAPD3"/>
</dbReference>
<dbReference type="InterPro" id="IPR016024">
    <property type="entry name" value="ARM-type_fold"/>
</dbReference>
<keyword evidence="6 10" id="KW-0498">Mitosis</keyword>
<keyword evidence="4" id="KW-0158">Chromosome</keyword>
<dbReference type="InterPro" id="IPR032682">
    <property type="entry name" value="Cnd1_C"/>
</dbReference>
<comment type="similarity">
    <text evidence="3 10">Belongs to the CND1 (condensin subunit 1) family.</text>
</comment>
<keyword evidence="15" id="KW-1185">Reference proteome</keyword>
<dbReference type="InterPro" id="IPR011989">
    <property type="entry name" value="ARM-like"/>
</dbReference>
<dbReference type="PIRSF" id="PIRSF017127">
    <property type="entry name" value="Condensin_D2"/>
    <property type="match status" value="1"/>
</dbReference>
<evidence type="ECO:0000256" key="7">
    <source>
        <dbReference type="ARBA" id="ARBA00023067"/>
    </source>
</evidence>
<dbReference type="GO" id="GO:0000796">
    <property type="term" value="C:condensin complex"/>
    <property type="evidence" value="ECO:0007669"/>
    <property type="project" value="TreeGrafter"/>
</dbReference>
<evidence type="ECO:0000256" key="4">
    <source>
        <dbReference type="ARBA" id="ARBA00022454"/>
    </source>
</evidence>
<evidence type="ECO:0000256" key="9">
    <source>
        <dbReference type="ARBA" id="ARBA00023306"/>
    </source>
</evidence>
<dbReference type="GO" id="GO:0007076">
    <property type="term" value="P:mitotic chromosome condensation"/>
    <property type="evidence" value="ECO:0007669"/>
    <property type="project" value="InterPro"/>
</dbReference>
<evidence type="ECO:0000313" key="15">
    <source>
        <dbReference type="Proteomes" id="UP000268162"/>
    </source>
</evidence>
<proteinExistence type="inferred from homology"/>
<protein>
    <recommendedName>
        <fullName evidence="10">Condensin complex subunit 1</fullName>
    </recommendedName>
</protein>
<dbReference type="GO" id="GO:0051301">
    <property type="term" value="P:cell division"/>
    <property type="evidence" value="ECO:0007669"/>
    <property type="project" value="UniProtKB-KW"/>
</dbReference>
<feature type="compositionally biased region" description="Acidic residues" evidence="11">
    <location>
        <begin position="387"/>
        <end position="402"/>
    </location>
</feature>
<evidence type="ECO:0000256" key="11">
    <source>
        <dbReference type="SAM" id="MobiDB-lite"/>
    </source>
</evidence>
<comment type="function">
    <text evidence="10">Regulatory subunit of the condensin complex, a complex required for conversion of interphase chromatin into mitotic-like condense chromosomes. The condensin complex probably introduces positive supercoils into relaxed DNA in the presence of type I topoisomerases and converts nicked DNA into positive knotted forms in the presence of type II topoisomerases.</text>
</comment>
<feature type="domain" description="Condensin complex subunit 1 N-terminal" evidence="13">
    <location>
        <begin position="10"/>
        <end position="138"/>
    </location>
</feature>
<dbReference type="Pfam" id="PF12922">
    <property type="entry name" value="Cnd1_N"/>
    <property type="match status" value="1"/>
</dbReference>
<feature type="compositionally biased region" description="Acidic residues" evidence="11">
    <location>
        <begin position="747"/>
        <end position="763"/>
    </location>
</feature>
<sequence>MALDSFVAGHHVETLERFAYLCQLTTNAVSDRLIQTASRSKSARGSAKSADYIDSAAFVKAWGPRGIIIWRCVHESLVLRLNKLWNSTPARDTYIGAVTKISYQVLENPLLSKGTDLKQRAFHCIGRCVQYYSHTFTAKTTIIQNLQHYDDLSDTMAELLVACYNDFEAHQLADEVLREIGNRDFNGAQDKNSPKSFGRFLVHLSELCPKVVLKHMGILVRFLDSELPSVRSAIIEVIGNLILYLSGLEATNMQRHQITEYFELLEQRFRDNNFACRSKVLQVCIRLTEGSAKFPKQRPRLIDLIISRFEDKTSYVRKLAIKALTAFLLTHPFALDGGPLVQEELATKLRDVQEQMQAIASLQDVAAMALKRNPEVTVASPSPSPDEGVELDESEDSMELDEGTPAPTPSAEVEEPVLPGISEETLALFTQLQLQQRYYKDALRFVYQLSDAIPTLCQLLGSTHKAEVMESMDFFVAAYHYKIDRAVEGVRKMVHLIWIKDNTAGDEAKGVKTKLIDCYSKIYIPPRGGELSDREVTSQTVRNLIGLTNHATLAELTSLEELLGCMMHDDLITADVIAKLWSVYSYTKDDLPRHQRQGAIIILGMLAKAKRDLVANSVDALLRVGLGRLGRADLVLAKYTCIALQCLGSSGKRDKIPKAGEGADKQRSTRFPRFHPIFTQIRSIILDPIESDEWFPLAEQAVNAIYALSEQPDVVCTEIIREKTREVLQLTTPRTPEPASTPAPDSTDVEGEEGMAVDKEGEEASAVTTPPEAQPVAFSQRSGATTMVRSSYPLCQLLFLAGHVAIKQIVLLEIIEAELKRRRGSDSTATKTPSGGKGGGKAAASEEDELEQVTGTTEDEVADTIQHIRERELLYGPTSLLAVYGHMAAHVCSNPQVYADTVLQTHAALALSKMMCVSSLFCETQLPLLVRILTHSQLPTIRSNIIIALGDLTVCFNNLIGENVGYLYGPLHDSDKAVKKNTLMVLTHLILNGMIKVKGQLGEMAKCLEDPDRRISDLAKLFFTELASKDSYLYNNLPDMISTLSTGANAVSEDAFARIMKFIFEFINKDRQTENIVEKLCQRFRTSRQWRDIAYCLASVPYRTERTFKKLVDAFPLYSDKLGDDAVHQCMLDIISKLRLQGSQRPETRALIKPLLDEFEAKVKEARIRCAGEPDTTAKPRGGGGSTRISAVATPLNRNRRNQIVESSEDDGEEEEDDGEEEEEAEEESDDEEMDDISDDDL</sequence>
<evidence type="ECO:0000256" key="6">
    <source>
        <dbReference type="ARBA" id="ARBA00022776"/>
    </source>
</evidence>